<protein>
    <submittedName>
        <fullName evidence="1">Uncharacterized protein</fullName>
    </submittedName>
</protein>
<reference evidence="2 4" key="2">
    <citation type="submission" date="2020-06" db="EMBL/GenBank/DDBJ databases">
        <title>Complete genome of Paenibacillus barcinonensis KACC11450.</title>
        <authorList>
            <person name="Kim M."/>
            <person name="Park Y.-J."/>
            <person name="Shin J.-H."/>
        </authorList>
    </citation>
    <scope>NUCLEOTIDE SEQUENCE [LARGE SCALE GENOMIC DNA]</scope>
    <source>
        <strain evidence="2 4">KACC11450</strain>
    </source>
</reference>
<sequence length="87" mass="10037">MNKQAEFGSYTAHQPNYEAFKENGKLDDYAYQSLVHMQNASHHLSWALTVLDHANIPVELLEEIRLAVIKTSTTFGDLEEKLRVYKK</sequence>
<organism evidence="1 3">
    <name type="scientific">Paenibacillus barcinonensis</name>
    <dbReference type="NCBI Taxonomy" id="198119"/>
    <lineage>
        <taxon>Bacteria</taxon>
        <taxon>Bacillati</taxon>
        <taxon>Bacillota</taxon>
        <taxon>Bacilli</taxon>
        <taxon>Bacillales</taxon>
        <taxon>Paenibacillaceae</taxon>
        <taxon>Paenibacillus</taxon>
    </lineage>
</organism>
<evidence type="ECO:0000313" key="1">
    <source>
        <dbReference type="EMBL" id="PYE51490.1"/>
    </source>
</evidence>
<dbReference type="AlphaFoldDB" id="A0A2V4WH59"/>
<name>A0A2V4WH59_PAEBA</name>
<proteinExistence type="predicted"/>
<reference evidence="1 3" key="1">
    <citation type="submission" date="2018-06" db="EMBL/GenBank/DDBJ databases">
        <title>Genomic Encyclopedia of Type Strains, Phase III (KMG-III): the genomes of soil and plant-associated and newly described type strains.</title>
        <authorList>
            <person name="Whitman W."/>
        </authorList>
    </citation>
    <scope>NUCLEOTIDE SEQUENCE [LARGE SCALE GENOMIC DNA]</scope>
    <source>
        <strain evidence="1 3">CECT 7022</strain>
    </source>
</reference>
<dbReference type="EMBL" id="CP054614">
    <property type="protein sequence ID" value="QKS55873.1"/>
    <property type="molecule type" value="Genomic_DNA"/>
</dbReference>
<keyword evidence="4" id="KW-1185">Reference proteome</keyword>
<dbReference type="EMBL" id="QJSW01000002">
    <property type="protein sequence ID" value="PYE51490.1"/>
    <property type="molecule type" value="Genomic_DNA"/>
</dbReference>
<evidence type="ECO:0000313" key="3">
    <source>
        <dbReference type="Proteomes" id="UP000247790"/>
    </source>
</evidence>
<evidence type="ECO:0000313" key="4">
    <source>
        <dbReference type="Proteomes" id="UP000509327"/>
    </source>
</evidence>
<dbReference type="Proteomes" id="UP000509327">
    <property type="component" value="Chromosome"/>
</dbReference>
<dbReference type="RefSeq" id="WP_110894562.1">
    <property type="nucleotide sequence ID" value="NZ_CP054614.1"/>
</dbReference>
<dbReference type="Proteomes" id="UP000247790">
    <property type="component" value="Unassembled WGS sequence"/>
</dbReference>
<gene>
    <name evidence="1" type="ORF">DFQ00_102284</name>
    <name evidence="2" type="ORF">HUB98_05695</name>
</gene>
<dbReference type="OrthoDB" id="2892204at2"/>
<evidence type="ECO:0000313" key="2">
    <source>
        <dbReference type="EMBL" id="QKS55873.1"/>
    </source>
</evidence>
<accession>A0A2V4WH59</accession>